<sequence length="73" mass="8850">MVGNYMDSICKYIMDLTWRKELTYYSCNYLTYIKTNQENEVDSLKAYYNKQQDEIARIHVEVGHSFFSFDDIR</sequence>
<protein>
    <submittedName>
        <fullName evidence="1">Uncharacterized protein</fullName>
    </submittedName>
</protein>
<keyword evidence="2" id="KW-1185">Reference proteome</keyword>
<evidence type="ECO:0000313" key="1">
    <source>
        <dbReference type="EMBL" id="KAF5328561.1"/>
    </source>
</evidence>
<gene>
    <name evidence="1" type="ORF">D9611_014949</name>
</gene>
<dbReference type="AlphaFoldDB" id="A0A8H5BT17"/>
<dbReference type="Proteomes" id="UP000541558">
    <property type="component" value="Unassembled WGS sequence"/>
</dbReference>
<dbReference type="EMBL" id="JAACJK010000126">
    <property type="protein sequence ID" value="KAF5328561.1"/>
    <property type="molecule type" value="Genomic_DNA"/>
</dbReference>
<name>A0A8H5BT17_9AGAR</name>
<proteinExistence type="predicted"/>
<evidence type="ECO:0000313" key="2">
    <source>
        <dbReference type="Proteomes" id="UP000541558"/>
    </source>
</evidence>
<comment type="caution">
    <text evidence="1">The sequence shown here is derived from an EMBL/GenBank/DDBJ whole genome shotgun (WGS) entry which is preliminary data.</text>
</comment>
<reference evidence="1 2" key="1">
    <citation type="journal article" date="2020" name="ISME J.">
        <title>Uncovering the hidden diversity of litter-decomposition mechanisms in mushroom-forming fungi.</title>
        <authorList>
            <person name="Floudas D."/>
            <person name="Bentzer J."/>
            <person name="Ahren D."/>
            <person name="Johansson T."/>
            <person name="Persson P."/>
            <person name="Tunlid A."/>
        </authorList>
    </citation>
    <scope>NUCLEOTIDE SEQUENCE [LARGE SCALE GENOMIC DNA]</scope>
    <source>
        <strain evidence="1 2">CBS 175.51</strain>
    </source>
</reference>
<accession>A0A8H5BT17</accession>
<organism evidence="1 2">
    <name type="scientific">Ephemerocybe angulata</name>
    <dbReference type="NCBI Taxonomy" id="980116"/>
    <lineage>
        <taxon>Eukaryota</taxon>
        <taxon>Fungi</taxon>
        <taxon>Dikarya</taxon>
        <taxon>Basidiomycota</taxon>
        <taxon>Agaricomycotina</taxon>
        <taxon>Agaricomycetes</taxon>
        <taxon>Agaricomycetidae</taxon>
        <taxon>Agaricales</taxon>
        <taxon>Agaricineae</taxon>
        <taxon>Psathyrellaceae</taxon>
        <taxon>Ephemerocybe</taxon>
    </lineage>
</organism>